<gene>
    <name evidence="1" type="ORF">MRATA1EN3_LOCUS1440</name>
</gene>
<organism evidence="1 2">
    <name type="scientific">Rangifer tarandus platyrhynchus</name>
    <name type="common">Svalbard reindeer</name>
    <dbReference type="NCBI Taxonomy" id="3082113"/>
    <lineage>
        <taxon>Eukaryota</taxon>
        <taxon>Metazoa</taxon>
        <taxon>Chordata</taxon>
        <taxon>Craniata</taxon>
        <taxon>Vertebrata</taxon>
        <taxon>Euteleostomi</taxon>
        <taxon>Mammalia</taxon>
        <taxon>Eutheria</taxon>
        <taxon>Laurasiatheria</taxon>
        <taxon>Artiodactyla</taxon>
        <taxon>Ruminantia</taxon>
        <taxon>Pecora</taxon>
        <taxon>Cervidae</taxon>
        <taxon>Odocoileinae</taxon>
        <taxon>Rangifer</taxon>
    </lineage>
</organism>
<reference evidence="1" key="1">
    <citation type="submission" date="2023-05" db="EMBL/GenBank/DDBJ databases">
        <authorList>
            <consortium name="ELIXIR-Norway"/>
        </authorList>
    </citation>
    <scope>NUCLEOTIDE SEQUENCE</scope>
</reference>
<accession>A0ACB0DPQ2</accession>
<name>A0ACB0DPQ2_RANTA</name>
<protein>
    <submittedName>
        <fullName evidence="1">Uncharacterized protein</fullName>
    </submittedName>
</protein>
<proteinExistence type="predicted"/>
<evidence type="ECO:0000313" key="1">
    <source>
        <dbReference type="EMBL" id="CAI9690227.1"/>
    </source>
</evidence>
<sequence length="277" mass="29095">MSRNLRDSDSAAACLMGGPGMPRFLGDRREAETDTRRSHVRMEQSWSGESTRQGTAQPACGCRNQEEAWDSAPGQPQKEPTLPTRDLRLQLLKALLGIGAVHRLAHFARSSDVRRHPDGVSVVLASPVAGQDGGSRCVAHLVRGPWENRLVLGIPWALTFLPFKPANPPPRAGQQEPCRGGGGQQARRRRAGHETGAAGGPGGRPACKLEPLSGDSAGLSGPSAAHFSSFLSQPLLAGAVALSSPQPHPRRKPDPPGPRGAEGPWSCLVCGVAVPGG</sequence>
<dbReference type="Proteomes" id="UP001162501">
    <property type="component" value="Chromosome 1"/>
</dbReference>
<evidence type="ECO:0000313" key="2">
    <source>
        <dbReference type="Proteomes" id="UP001162501"/>
    </source>
</evidence>
<dbReference type="EMBL" id="OX596085">
    <property type="protein sequence ID" value="CAI9690227.1"/>
    <property type="molecule type" value="Genomic_DNA"/>
</dbReference>